<keyword evidence="7 8" id="KW-0472">Membrane</keyword>
<evidence type="ECO:0000256" key="7">
    <source>
        <dbReference type="ARBA" id="ARBA00023136"/>
    </source>
</evidence>
<dbReference type="GO" id="GO:0055085">
    <property type="term" value="P:transmembrane transport"/>
    <property type="evidence" value="ECO:0007669"/>
    <property type="project" value="InterPro"/>
</dbReference>
<evidence type="ECO:0000256" key="3">
    <source>
        <dbReference type="ARBA" id="ARBA00022475"/>
    </source>
</evidence>
<dbReference type="RefSeq" id="WP_095847012.1">
    <property type="nucleotide sequence ID" value="NZ_CP014136.1"/>
</dbReference>
<evidence type="ECO:0000259" key="9">
    <source>
        <dbReference type="PROSITE" id="PS50928"/>
    </source>
</evidence>
<dbReference type="InterPro" id="IPR035906">
    <property type="entry name" value="MetI-like_sf"/>
</dbReference>
<feature type="transmembrane region" description="Helical" evidence="8">
    <location>
        <begin position="155"/>
        <end position="172"/>
    </location>
</feature>
<dbReference type="CDD" id="cd06261">
    <property type="entry name" value="TM_PBP2"/>
    <property type="match status" value="1"/>
</dbReference>
<dbReference type="SUPFAM" id="SSF161098">
    <property type="entry name" value="MetI-like"/>
    <property type="match status" value="1"/>
</dbReference>
<evidence type="ECO:0000256" key="5">
    <source>
        <dbReference type="ARBA" id="ARBA00022692"/>
    </source>
</evidence>
<dbReference type="Proteomes" id="UP000217182">
    <property type="component" value="Chromosome"/>
</dbReference>
<protein>
    <submittedName>
        <fullName evidence="10">ABC transporter permease</fullName>
    </submittedName>
</protein>
<proteinExistence type="inferred from homology"/>
<evidence type="ECO:0000256" key="8">
    <source>
        <dbReference type="RuleBase" id="RU363032"/>
    </source>
</evidence>
<name>A0A250B391_9GAMM</name>
<evidence type="ECO:0000313" key="10">
    <source>
        <dbReference type="EMBL" id="ATA20422.1"/>
    </source>
</evidence>
<dbReference type="KEGG" id="gqu:AWC35_14325"/>
<organism evidence="10 11">
    <name type="scientific">Gibbsiella quercinecans</name>
    <dbReference type="NCBI Taxonomy" id="929813"/>
    <lineage>
        <taxon>Bacteria</taxon>
        <taxon>Pseudomonadati</taxon>
        <taxon>Pseudomonadota</taxon>
        <taxon>Gammaproteobacteria</taxon>
        <taxon>Enterobacterales</taxon>
        <taxon>Yersiniaceae</taxon>
        <taxon>Gibbsiella</taxon>
    </lineage>
</organism>
<dbReference type="OrthoDB" id="7056428at2"/>
<dbReference type="Gene3D" id="1.10.3720.10">
    <property type="entry name" value="MetI-like"/>
    <property type="match status" value="1"/>
</dbReference>
<evidence type="ECO:0000256" key="4">
    <source>
        <dbReference type="ARBA" id="ARBA00022519"/>
    </source>
</evidence>
<feature type="domain" description="ABC transmembrane type-1" evidence="9">
    <location>
        <begin position="77"/>
        <end position="280"/>
    </location>
</feature>
<keyword evidence="3" id="KW-1003">Cell membrane</keyword>
<dbReference type="AlphaFoldDB" id="A0A250B391"/>
<feature type="transmembrane region" description="Helical" evidence="8">
    <location>
        <begin position="114"/>
        <end position="135"/>
    </location>
</feature>
<gene>
    <name evidence="10" type="ORF">AWC35_14325</name>
</gene>
<sequence length="292" mass="30683">MATTWQNAAPRPQTGGRPARRLPRAVGFALAPVLTVFCAFWLIPFGYLVVLGSTPDNSTGLNAYWTVLTHPTYLQSLGITLLLSASVALAAVAIATVVACFLARQCFAGKGLLLALLTFPLAFPGVVVGFLIIMLGGRQGLFAQLGAATVGERWSFAYSLSGLFLGYLYFSIPRVIMTLMAACEKLDRSLEEAARSLGAGNGRIVRDVILPGLAPALLSSLALCFATSMGAFGTAFTLGTDLNVLPLSIYGEFTNYANFATAAALSVLLGLVTWAALLLARRLSGATLEAPL</sequence>
<evidence type="ECO:0000256" key="6">
    <source>
        <dbReference type="ARBA" id="ARBA00022989"/>
    </source>
</evidence>
<dbReference type="EMBL" id="CP014136">
    <property type="protein sequence ID" value="ATA20422.1"/>
    <property type="molecule type" value="Genomic_DNA"/>
</dbReference>
<comment type="subcellular location">
    <subcellularLocation>
        <location evidence="1">Cell inner membrane</location>
        <topology evidence="1">Multi-pass membrane protein</topology>
    </subcellularLocation>
    <subcellularLocation>
        <location evidence="8">Cell membrane</location>
        <topology evidence="8">Multi-pass membrane protein</topology>
    </subcellularLocation>
</comment>
<dbReference type="PROSITE" id="PS50928">
    <property type="entry name" value="ABC_TM1"/>
    <property type="match status" value="1"/>
</dbReference>
<feature type="transmembrane region" description="Helical" evidence="8">
    <location>
        <begin position="26"/>
        <end position="53"/>
    </location>
</feature>
<keyword evidence="5 8" id="KW-0812">Transmembrane</keyword>
<dbReference type="GO" id="GO:0005886">
    <property type="term" value="C:plasma membrane"/>
    <property type="evidence" value="ECO:0007669"/>
    <property type="project" value="UniProtKB-SubCell"/>
</dbReference>
<keyword evidence="6 8" id="KW-1133">Transmembrane helix</keyword>
<feature type="transmembrane region" description="Helical" evidence="8">
    <location>
        <begin position="73"/>
        <end position="102"/>
    </location>
</feature>
<evidence type="ECO:0000313" key="11">
    <source>
        <dbReference type="Proteomes" id="UP000217182"/>
    </source>
</evidence>
<dbReference type="InterPro" id="IPR000515">
    <property type="entry name" value="MetI-like"/>
</dbReference>
<evidence type="ECO:0000256" key="2">
    <source>
        <dbReference type="ARBA" id="ARBA00022448"/>
    </source>
</evidence>
<keyword evidence="11" id="KW-1185">Reference proteome</keyword>
<dbReference type="Pfam" id="PF00528">
    <property type="entry name" value="BPD_transp_1"/>
    <property type="match status" value="1"/>
</dbReference>
<keyword evidence="4" id="KW-0997">Cell inner membrane</keyword>
<dbReference type="PANTHER" id="PTHR43357">
    <property type="entry name" value="INNER MEMBRANE ABC TRANSPORTER PERMEASE PROTEIN YDCV"/>
    <property type="match status" value="1"/>
</dbReference>
<keyword evidence="2 8" id="KW-0813">Transport</keyword>
<comment type="similarity">
    <text evidence="8">Belongs to the binding-protein-dependent transport system permease family.</text>
</comment>
<dbReference type="PANTHER" id="PTHR43357:SF4">
    <property type="entry name" value="INNER MEMBRANE ABC TRANSPORTER PERMEASE PROTEIN YDCV"/>
    <property type="match status" value="1"/>
</dbReference>
<reference evidence="10 11" key="1">
    <citation type="submission" date="2016-01" db="EMBL/GenBank/DDBJ databases">
        <authorList>
            <person name="Oliw E.H."/>
        </authorList>
    </citation>
    <scope>NUCLEOTIDE SEQUENCE [LARGE SCALE GENOMIC DNA]</scope>
    <source>
        <strain evidence="10 11">FRB97</strain>
    </source>
</reference>
<evidence type="ECO:0000256" key="1">
    <source>
        <dbReference type="ARBA" id="ARBA00004429"/>
    </source>
</evidence>
<accession>A0A250B391</accession>
<feature type="transmembrane region" description="Helical" evidence="8">
    <location>
        <begin position="213"/>
        <end position="236"/>
    </location>
</feature>
<feature type="transmembrane region" description="Helical" evidence="8">
    <location>
        <begin position="256"/>
        <end position="280"/>
    </location>
</feature>